<comment type="caution">
    <text evidence="1">The sequence shown here is derived from an EMBL/GenBank/DDBJ whole genome shotgun (WGS) entry which is preliminary data.</text>
</comment>
<reference evidence="1" key="1">
    <citation type="submission" date="2021-01" db="EMBL/GenBank/DDBJ databases">
        <authorList>
            <consortium name="Genoscope - CEA"/>
            <person name="William W."/>
        </authorList>
    </citation>
    <scope>NUCLEOTIDE SEQUENCE</scope>
</reference>
<evidence type="ECO:0000313" key="2">
    <source>
        <dbReference type="Proteomes" id="UP000688137"/>
    </source>
</evidence>
<organism evidence="1 2">
    <name type="scientific">Paramecium primaurelia</name>
    <dbReference type="NCBI Taxonomy" id="5886"/>
    <lineage>
        <taxon>Eukaryota</taxon>
        <taxon>Sar</taxon>
        <taxon>Alveolata</taxon>
        <taxon>Ciliophora</taxon>
        <taxon>Intramacronucleata</taxon>
        <taxon>Oligohymenophorea</taxon>
        <taxon>Peniculida</taxon>
        <taxon>Parameciidae</taxon>
        <taxon>Paramecium</taxon>
    </lineage>
</organism>
<keyword evidence="2" id="KW-1185">Reference proteome</keyword>
<protein>
    <submittedName>
        <fullName evidence="1">Uncharacterized protein</fullName>
    </submittedName>
</protein>
<dbReference type="AlphaFoldDB" id="A0A8S1K557"/>
<sequence>MINHFIQILNLEVGMKYLSWILDKMQKKCVNKLKIYNKKNSRALHFSSLIQFRILKIKVFLVD</sequence>
<gene>
    <name evidence="1" type="ORF">PPRIM_AZ9-3.1.T0140186</name>
</gene>
<dbReference type="Proteomes" id="UP000688137">
    <property type="component" value="Unassembled WGS sequence"/>
</dbReference>
<accession>A0A8S1K557</accession>
<dbReference type="EMBL" id="CAJJDM010000011">
    <property type="protein sequence ID" value="CAD8049831.1"/>
    <property type="molecule type" value="Genomic_DNA"/>
</dbReference>
<proteinExistence type="predicted"/>
<evidence type="ECO:0000313" key="1">
    <source>
        <dbReference type="EMBL" id="CAD8049831.1"/>
    </source>
</evidence>
<name>A0A8S1K557_PARPR</name>